<dbReference type="InterPro" id="IPR013766">
    <property type="entry name" value="Thioredoxin_domain"/>
</dbReference>
<dbReference type="RefSeq" id="WP_142819319.1">
    <property type="nucleotide sequence ID" value="NZ_CP035503.1"/>
</dbReference>
<reference evidence="7 8" key="1">
    <citation type="submission" date="2019-01" db="EMBL/GenBank/DDBJ databases">
        <title>Genomic insights into a novel species Rhodoferax sp.</title>
        <authorList>
            <person name="Jin L."/>
        </authorList>
    </citation>
    <scope>NUCLEOTIDE SEQUENCE [LARGE SCALE GENOMIC DNA]</scope>
    <source>
        <strain evidence="7 8">CHu59-6-5</strain>
    </source>
</reference>
<evidence type="ECO:0000256" key="2">
    <source>
        <dbReference type="ARBA" id="ARBA00023008"/>
    </source>
</evidence>
<evidence type="ECO:0000256" key="3">
    <source>
        <dbReference type="PIRSR" id="PIRSR603782-1"/>
    </source>
</evidence>
<comment type="similarity">
    <text evidence="1">Belongs to the SCO1/2 family.</text>
</comment>
<dbReference type="PANTHER" id="PTHR12151">
    <property type="entry name" value="ELECTRON TRANSPORT PROTIN SCO1/SENC FAMILY MEMBER"/>
    <property type="match status" value="1"/>
</dbReference>
<feature type="disulfide bond" description="Redox-active" evidence="4">
    <location>
        <begin position="80"/>
        <end position="84"/>
    </location>
</feature>
<dbReference type="SUPFAM" id="SSF52833">
    <property type="entry name" value="Thioredoxin-like"/>
    <property type="match status" value="1"/>
</dbReference>
<evidence type="ECO:0000259" key="6">
    <source>
        <dbReference type="PROSITE" id="PS51352"/>
    </source>
</evidence>
<dbReference type="CDD" id="cd02968">
    <property type="entry name" value="SCO"/>
    <property type="match status" value="1"/>
</dbReference>
<dbReference type="PROSITE" id="PS51352">
    <property type="entry name" value="THIOREDOXIN_2"/>
    <property type="match status" value="1"/>
</dbReference>
<evidence type="ECO:0000256" key="4">
    <source>
        <dbReference type="PIRSR" id="PIRSR603782-2"/>
    </source>
</evidence>
<keyword evidence="2 3" id="KW-0186">Copper</keyword>
<dbReference type="InterPro" id="IPR003782">
    <property type="entry name" value="SCO1/SenC"/>
</dbReference>
<feature type="domain" description="Thioredoxin" evidence="6">
    <location>
        <begin position="42"/>
        <end position="207"/>
    </location>
</feature>
<dbReference type="OrthoDB" id="8550465at2"/>
<feature type="chain" id="PRO_5021856472" evidence="5">
    <location>
        <begin position="23"/>
        <end position="207"/>
    </location>
</feature>
<feature type="binding site" evidence="3">
    <location>
        <position position="80"/>
    </location>
    <ligand>
        <name>Cu cation</name>
        <dbReference type="ChEBI" id="CHEBI:23378"/>
    </ligand>
</feature>
<keyword evidence="5" id="KW-0732">Signal</keyword>
<dbReference type="GO" id="GO:0046872">
    <property type="term" value="F:metal ion binding"/>
    <property type="evidence" value="ECO:0007669"/>
    <property type="project" value="UniProtKB-KW"/>
</dbReference>
<dbReference type="PANTHER" id="PTHR12151:SF25">
    <property type="entry name" value="LINALOOL DEHYDRATASE_ISOMERASE DOMAIN-CONTAINING PROTEIN"/>
    <property type="match status" value="1"/>
</dbReference>
<protein>
    <submittedName>
        <fullName evidence="7">SCO family protein</fullName>
    </submittedName>
</protein>
<name>A0A515DBU1_9BURK</name>
<proteinExistence type="inferred from homology"/>
<dbReference type="KEGG" id="rhf:EUB48_11870"/>
<keyword evidence="4" id="KW-1015">Disulfide bond</keyword>
<accession>A0A515DBU1</accession>
<dbReference type="InterPro" id="IPR036249">
    <property type="entry name" value="Thioredoxin-like_sf"/>
</dbReference>
<dbReference type="Proteomes" id="UP000316798">
    <property type="component" value="Chromosome"/>
</dbReference>
<dbReference type="AlphaFoldDB" id="A0A515DBU1"/>
<feature type="binding site" evidence="3">
    <location>
        <position position="84"/>
    </location>
    <ligand>
        <name>Cu cation</name>
        <dbReference type="ChEBI" id="CHEBI:23378"/>
    </ligand>
</feature>
<keyword evidence="3" id="KW-0479">Metal-binding</keyword>
<dbReference type="Pfam" id="PF02630">
    <property type="entry name" value="SCO1-SenC"/>
    <property type="match status" value="1"/>
</dbReference>
<dbReference type="EMBL" id="CP035503">
    <property type="protein sequence ID" value="QDL37893.1"/>
    <property type="molecule type" value="Genomic_DNA"/>
</dbReference>
<feature type="signal peptide" evidence="5">
    <location>
        <begin position="1"/>
        <end position="22"/>
    </location>
</feature>
<gene>
    <name evidence="7" type="ORF">EUB48_11870</name>
</gene>
<dbReference type="Gene3D" id="3.40.30.10">
    <property type="entry name" value="Glutaredoxin"/>
    <property type="match status" value="1"/>
</dbReference>
<organism evidence="7 8">
    <name type="scientific">Rhodoferax sediminis</name>
    <dbReference type="NCBI Taxonomy" id="2509614"/>
    <lineage>
        <taxon>Bacteria</taxon>
        <taxon>Pseudomonadati</taxon>
        <taxon>Pseudomonadota</taxon>
        <taxon>Betaproteobacteria</taxon>
        <taxon>Burkholderiales</taxon>
        <taxon>Comamonadaceae</taxon>
        <taxon>Rhodoferax</taxon>
    </lineage>
</organism>
<keyword evidence="8" id="KW-1185">Reference proteome</keyword>
<evidence type="ECO:0000256" key="1">
    <source>
        <dbReference type="ARBA" id="ARBA00010996"/>
    </source>
</evidence>
<evidence type="ECO:0000313" key="7">
    <source>
        <dbReference type="EMBL" id="QDL37893.1"/>
    </source>
</evidence>
<sequence length="207" mass="22244">MPTLRALLASLAFLLAGGAVFSAATDQFQAFTTEAARRLAVQRHPVEIPAAGLQTQSGAHIQLSDFRGKWLVIDFIYTRCPSYCIALGGEFAQLQDRLAGPIAQGKVQLLSISFDPDHDIPSQLAAYLAHSRDRDRGRGWLAARPIDPDGLAQIKRAFGVTVIADGLGGYTHNAAIHLVDPRGRLVGIFDLGDPGPVAQVVLQRLGR</sequence>
<evidence type="ECO:0000256" key="5">
    <source>
        <dbReference type="SAM" id="SignalP"/>
    </source>
</evidence>
<evidence type="ECO:0000313" key="8">
    <source>
        <dbReference type="Proteomes" id="UP000316798"/>
    </source>
</evidence>